<sequence>MVASGDIDFEGVTTFANNSGAGFRYVISLKDNKFNFSMEDRSSKKQWFKGGMDKADFVTPDNAISGASEADYLKCFHDALSCALDGSNDSQCKLNMLSGGVLQVELVLKLRVLYSMWDAQY</sequence>
<evidence type="ECO:0000313" key="1">
    <source>
        <dbReference type="EMBL" id="EGZ06173.1"/>
    </source>
</evidence>
<keyword evidence="2" id="KW-1185">Reference proteome</keyword>
<name>G5ADC0_PHYSP</name>
<evidence type="ECO:0000313" key="2">
    <source>
        <dbReference type="Proteomes" id="UP000002640"/>
    </source>
</evidence>
<reference evidence="1 2" key="1">
    <citation type="journal article" date="2006" name="Science">
        <title>Phytophthora genome sequences uncover evolutionary origins and mechanisms of pathogenesis.</title>
        <authorList>
            <person name="Tyler B.M."/>
            <person name="Tripathy S."/>
            <person name="Zhang X."/>
            <person name="Dehal P."/>
            <person name="Jiang R.H."/>
            <person name="Aerts A."/>
            <person name="Arredondo F.D."/>
            <person name="Baxter L."/>
            <person name="Bensasson D."/>
            <person name="Beynon J.L."/>
            <person name="Chapman J."/>
            <person name="Damasceno C.M."/>
            <person name="Dorrance A.E."/>
            <person name="Dou D."/>
            <person name="Dickerman A.W."/>
            <person name="Dubchak I.L."/>
            <person name="Garbelotto M."/>
            <person name="Gijzen M."/>
            <person name="Gordon S.G."/>
            <person name="Govers F."/>
            <person name="Grunwald N.J."/>
            <person name="Huang W."/>
            <person name="Ivors K.L."/>
            <person name="Jones R.W."/>
            <person name="Kamoun S."/>
            <person name="Krampis K."/>
            <person name="Lamour K.H."/>
            <person name="Lee M.K."/>
            <person name="McDonald W.H."/>
            <person name="Medina M."/>
            <person name="Meijer H.J."/>
            <person name="Nordberg E.K."/>
            <person name="Maclean D.J."/>
            <person name="Ospina-Giraldo M.D."/>
            <person name="Morris P.F."/>
            <person name="Phuntumart V."/>
            <person name="Putnam N.H."/>
            <person name="Rash S."/>
            <person name="Rose J.K."/>
            <person name="Sakihama Y."/>
            <person name="Salamov A.A."/>
            <person name="Savidor A."/>
            <person name="Scheuring C.F."/>
            <person name="Smith B.M."/>
            <person name="Sobral B.W."/>
            <person name="Terry A."/>
            <person name="Torto-Alalibo T.A."/>
            <person name="Win J."/>
            <person name="Xu Z."/>
            <person name="Zhang H."/>
            <person name="Grigoriev I.V."/>
            <person name="Rokhsar D.S."/>
            <person name="Boore J.L."/>
        </authorList>
    </citation>
    <scope>NUCLEOTIDE SEQUENCE [LARGE SCALE GENOMIC DNA]</scope>
    <source>
        <strain evidence="1 2">P6497</strain>
    </source>
</reference>
<protein>
    <submittedName>
        <fullName evidence="1">Uncharacterized protein</fullName>
    </submittedName>
</protein>
<dbReference type="KEGG" id="psoj:PHYSODRAFT_532391"/>
<gene>
    <name evidence="1" type="ORF">PHYSODRAFT_532391</name>
</gene>
<dbReference type="AlphaFoldDB" id="G5ADC0"/>
<dbReference type="RefSeq" id="XP_009538070.1">
    <property type="nucleotide sequence ID" value="XM_009539775.1"/>
</dbReference>
<dbReference type="InParanoid" id="G5ADC0"/>
<dbReference type="GeneID" id="20661737"/>
<dbReference type="EMBL" id="JH159164">
    <property type="protein sequence ID" value="EGZ06173.1"/>
    <property type="molecule type" value="Genomic_DNA"/>
</dbReference>
<feature type="non-terminal residue" evidence="1">
    <location>
        <position position="121"/>
    </location>
</feature>
<organism evidence="1 2">
    <name type="scientific">Phytophthora sojae (strain P6497)</name>
    <name type="common">Soybean stem and root rot agent</name>
    <name type="synonym">Phytophthora megasperma f. sp. glycines</name>
    <dbReference type="NCBI Taxonomy" id="1094619"/>
    <lineage>
        <taxon>Eukaryota</taxon>
        <taxon>Sar</taxon>
        <taxon>Stramenopiles</taxon>
        <taxon>Oomycota</taxon>
        <taxon>Peronosporomycetes</taxon>
        <taxon>Peronosporales</taxon>
        <taxon>Peronosporaceae</taxon>
        <taxon>Phytophthora</taxon>
    </lineage>
</organism>
<accession>G5ADC0</accession>
<dbReference type="Proteomes" id="UP000002640">
    <property type="component" value="Unassembled WGS sequence"/>
</dbReference>
<proteinExistence type="predicted"/>